<protein>
    <submittedName>
        <fullName evidence="2">Endonuclease/exonuclease/phosphatase family protein</fullName>
    </submittedName>
</protein>
<dbReference type="InterPro" id="IPR005135">
    <property type="entry name" value="Endo/exonuclease/phosphatase"/>
</dbReference>
<organism evidence="2 3">
    <name type="scientific">Pseudomarimonas arenosa</name>
    <dbReference type="NCBI Taxonomy" id="2774145"/>
    <lineage>
        <taxon>Bacteria</taxon>
        <taxon>Pseudomonadati</taxon>
        <taxon>Pseudomonadota</taxon>
        <taxon>Gammaproteobacteria</taxon>
        <taxon>Lysobacterales</taxon>
        <taxon>Lysobacteraceae</taxon>
        <taxon>Pseudomarimonas</taxon>
    </lineage>
</organism>
<dbReference type="Proteomes" id="UP000613768">
    <property type="component" value="Unassembled WGS sequence"/>
</dbReference>
<keyword evidence="3" id="KW-1185">Reference proteome</keyword>
<dbReference type="EMBL" id="JACYTR010000011">
    <property type="protein sequence ID" value="MBD8525695.1"/>
    <property type="molecule type" value="Genomic_DNA"/>
</dbReference>
<keyword evidence="2" id="KW-0255">Endonuclease</keyword>
<dbReference type="GO" id="GO:0016020">
    <property type="term" value="C:membrane"/>
    <property type="evidence" value="ECO:0007669"/>
    <property type="project" value="GOC"/>
</dbReference>
<name>A0AAW3ZJR1_9GAMM</name>
<dbReference type="InterPro" id="IPR036691">
    <property type="entry name" value="Endo/exonu/phosph_ase_sf"/>
</dbReference>
<dbReference type="GO" id="GO:0006506">
    <property type="term" value="P:GPI anchor biosynthetic process"/>
    <property type="evidence" value="ECO:0007669"/>
    <property type="project" value="TreeGrafter"/>
</dbReference>
<keyword evidence="2" id="KW-0540">Nuclease</keyword>
<dbReference type="AlphaFoldDB" id="A0AAW3ZJR1"/>
<dbReference type="PANTHER" id="PTHR14859:SF15">
    <property type="entry name" value="ENDONUCLEASE_EXONUCLEASE_PHOSPHATASE DOMAIN-CONTAINING PROTEIN"/>
    <property type="match status" value="1"/>
</dbReference>
<comment type="caution">
    <text evidence="2">The sequence shown here is derived from an EMBL/GenBank/DDBJ whole genome shotgun (WGS) entry which is preliminary data.</text>
</comment>
<keyword evidence="2" id="KW-0378">Hydrolase</keyword>
<gene>
    <name evidence="2" type="ORF">IFO71_08060</name>
</gene>
<evidence type="ECO:0000259" key="1">
    <source>
        <dbReference type="Pfam" id="PF03372"/>
    </source>
</evidence>
<evidence type="ECO:0000313" key="2">
    <source>
        <dbReference type="EMBL" id="MBD8525695.1"/>
    </source>
</evidence>
<accession>A0AAW3ZJR1</accession>
<sequence>MTSPNSAASNTLKLLSANIQAGARTDRYHHYLTRSLNHVLPHASKRDNLSAIASTAREFDLVGLQESDPGSLRSGFVNQTHYLAELAGFPFWSHQANRRLGRFATSANALLCRHEPAEVRDYALPGRVPGRGVLWSRFEFEQGDLIVLVAHLSLGAQSRIGQLSFIAELVHDAHNAVLMGDLNCEIETRELSQFFQRSGMQPPPDRLPSYPSWQPKRAIDHILTTPGVKVHKRWLLPTLASDHLALGAEISLQG</sequence>
<reference evidence="2 3" key="1">
    <citation type="submission" date="2020-09" db="EMBL/GenBank/DDBJ databases">
        <title>Pseudoxanthomonas sp. CAU 1598 isolated from sand of Yaerae Beach.</title>
        <authorList>
            <person name="Kim W."/>
        </authorList>
    </citation>
    <scope>NUCLEOTIDE SEQUENCE [LARGE SCALE GENOMIC DNA]</scope>
    <source>
        <strain evidence="2 3">CAU 1598</strain>
    </source>
</reference>
<feature type="domain" description="Endonuclease/exonuclease/phosphatase" evidence="1">
    <location>
        <begin position="16"/>
        <end position="243"/>
    </location>
</feature>
<dbReference type="Pfam" id="PF03372">
    <property type="entry name" value="Exo_endo_phos"/>
    <property type="match status" value="1"/>
</dbReference>
<evidence type="ECO:0000313" key="3">
    <source>
        <dbReference type="Proteomes" id="UP000613768"/>
    </source>
</evidence>
<proteinExistence type="predicted"/>
<dbReference type="InterPro" id="IPR051916">
    <property type="entry name" value="GPI-anchor_lipid_remodeler"/>
</dbReference>
<dbReference type="SUPFAM" id="SSF56219">
    <property type="entry name" value="DNase I-like"/>
    <property type="match status" value="1"/>
</dbReference>
<dbReference type="PANTHER" id="PTHR14859">
    <property type="entry name" value="CALCOFLUOR WHITE HYPERSENSITIVE PROTEIN PRECURSOR"/>
    <property type="match status" value="1"/>
</dbReference>
<dbReference type="RefSeq" id="WP_192029041.1">
    <property type="nucleotide sequence ID" value="NZ_JACYTR010000011.1"/>
</dbReference>
<dbReference type="GO" id="GO:0004519">
    <property type="term" value="F:endonuclease activity"/>
    <property type="evidence" value="ECO:0007669"/>
    <property type="project" value="UniProtKB-KW"/>
</dbReference>
<dbReference type="Gene3D" id="3.60.10.10">
    <property type="entry name" value="Endonuclease/exonuclease/phosphatase"/>
    <property type="match status" value="1"/>
</dbReference>